<evidence type="ECO:0000256" key="2">
    <source>
        <dbReference type="ARBA" id="ARBA00023315"/>
    </source>
</evidence>
<keyword evidence="5" id="KW-1185">Reference proteome</keyword>
<dbReference type="InterPro" id="IPR016181">
    <property type="entry name" value="Acyl_CoA_acyltransferase"/>
</dbReference>
<accession>A0A8J7SFB5</accession>
<feature type="domain" description="N-acetyltransferase" evidence="3">
    <location>
        <begin position="4"/>
        <end position="160"/>
    </location>
</feature>
<evidence type="ECO:0000259" key="3">
    <source>
        <dbReference type="PROSITE" id="PS51186"/>
    </source>
</evidence>
<dbReference type="EMBL" id="JAEHHL010000001">
    <property type="protein sequence ID" value="MBK0398345.1"/>
    <property type="molecule type" value="Genomic_DNA"/>
</dbReference>
<dbReference type="Gene3D" id="3.40.630.30">
    <property type="match status" value="1"/>
</dbReference>
<dbReference type="RefSeq" id="WP_200607332.1">
    <property type="nucleotide sequence ID" value="NZ_JAEHHL010000001.1"/>
</dbReference>
<dbReference type="InterPro" id="IPR000182">
    <property type="entry name" value="GNAT_dom"/>
</dbReference>
<dbReference type="SUPFAM" id="SSF55729">
    <property type="entry name" value="Acyl-CoA N-acyltransferases (Nat)"/>
    <property type="match status" value="1"/>
</dbReference>
<organism evidence="4 5">
    <name type="scientific">Thermohalobaculum xanthum</name>
    <dbReference type="NCBI Taxonomy" id="2753746"/>
    <lineage>
        <taxon>Bacteria</taxon>
        <taxon>Pseudomonadati</taxon>
        <taxon>Pseudomonadota</taxon>
        <taxon>Alphaproteobacteria</taxon>
        <taxon>Rhodobacterales</taxon>
        <taxon>Paracoccaceae</taxon>
        <taxon>Thermohalobaculum</taxon>
    </lineage>
</organism>
<comment type="caution">
    <text evidence="4">The sequence shown here is derived from an EMBL/GenBank/DDBJ whole genome shotgun (WGS) entry which is preliminary data.</text>
</comment>
<proteinExistence type="predicted"/>
<sequence length="161" mass="17413">MTGYTIRRATAADADRLHAALARLALHLGSPEKFRARPADYLRHGFQAEPLFRALIAEEGATTMGVAVYFPEFSTMRGRPGVYLQDLWVADEARGGGLGPQLLAAVARDAAGWQASYMKLSAHVDNPGAIRFYRRLGFAEDAGEQVFVIDGAGYAGLAERA</sequence>
<dbReference type="PANTHER" id="PTHR10545">
    <property type="entry name" value="DIAMINE N-ACETYLTRANSFERASE"/>
    <property type="match status" value="1"/>
</dbReference>
<dbReference type="AlphaFoldDB" id="A0A8J7SFB5"/>
<dbReference type="CDD" id="cd04301">
    <property type="entry name" value="NAT_SF"/>
    <property type="match status" value="1"/>
</dbReference>
<dbReference type="InterPro" id="IPR051016">
    <property type="entry name" value="Diverse_Substrate_AcTransf"/>
</dbReference>
<reference evidence="4" key="1">
    <citation type="submission" date="2020-12" db="EMBL/GenBank/DDBJ databases">
        <title>Bacterial taxonomy.</title>
        <authorList>
            <person name="Pan X."/>
        </authorList>
    </citation>
    <scope>NUCLEOTIDE SEQUENCE</scope>
    <source>
        <strain evidence="4">M0105</strain>
    </source>
</reference>
<dbReference type="PANTHER" id="PTHR10545:SF29">
    <property type="entry name" value="GH14572P-RELATED"/>
    <property type="match status" value="1"/>
</dbReference>
<keyword evidence="2" id="KW-0012">Acyltransferase</keyword>
<dbReference type="GO" id="GO:0008080">
    <property type="term" value="F:N-acetyltransferase activity"/>
    <property type="evidence" value="ECO:0007669"/>
    <property type="project" value="TreeGrafter"/>
</dbReference>
<evidence type="ECO:0000313" key="4">
    <source>
        <dbReference type="EMBL" id="MBK0398345.1"/>
    </source>
</evidence>
<dbReference type="PROSITE" id="PS51186">
    <property type="entry name" value="GNAT"/>
    <property type="match status" value="1"/>
</dbReference>
<dbReference type="Proteomes" id="UP000655420">
    <property type="component" value="Unassembled WGS sequence"/>
</dbReference>
<dbReference type="Pfam" id="PF00583">
    <property type="entry name" value="Acetyltransf_1"/>
    <property type="match status" value="1"/>
</dbReference>
<evidence type="ECO:0000256" key="1">
    <source>
        <dbReference type="ARBA" id="ARBA00022679"/>
    </source>
</evidence>
<evidence type="ECO:0000313" key="5">
    <source>
        <dbReference type="Proteomes" id="UP000655420"/>
    </source>
</evidence>
<protein>
    <submittedName>
        <fullName evidence="4">GNAT family N-acetyltransferase</fullName>
    </submittedName>
</protein>
<gene>
    <name evidence="4" type="ORF">H0I76_04005</name>
</gene>
<name>A0A8J7SFB5_9RHOB</name>
<keyword evidence="1" id="KW-0808">Transferase</keyword>